<dbReference type="Proteomes" id="UP001589610">
    <property type="component" value="Unassembled WGS sequence"/>
</dbReference>
<evidence type="ECO:0000313" key="2">
    <source>
        <dbReference type="Proteomes" id="UP001589610"/>
    </source>
</evidence>
<comment type="caution">
    <text evidence="1">The sequence shown here is derived from an EMBL/GenBank/DDBJ whole genome shotgun (WGS) entry which is preliminary data.</text>
</comment>
<accession>A0ABV5TF09</accession>
<keyword evidence="2" id="KW-1185">Reference proteome</keyword>
<protein>
    <submittedName>
        <fullName evidence="1">Uncharacterized protein</fullName>
    </submittedName>
</protein>
<sequence length="94" mass="10094">MNLILRQRNARSWPSSAEAAMPGPGVILAQGRVWRGIESAERLVGLATRPVVPSGHNIVPGNVADARYYGRETIFAASGSDLRDTFSAPGQTYL</sequence>
<organism evidence="1 2">
    <name type="scientific">Streptosporangium vulgare</name>
    <dbReference type="NCBI Taxonomy" id="46190"/>
    <lineage>
        <taxon>Bacteria</taxon>
        <taxon>Bacillati</taxon>
        <taxon>Actinomycetota</taxon>
        <taxon>Actinomycetes</taxon>
        <taxon>Streptosporangiales</taxon>
        <taxon>Streptosporangiaceae</taxon>
        <taxon>Streptosporangium</taxon>
    </lineage>
</organism>
<gene>
    <name evidence="1" type="ORF">ACFFRH_19620</name>
</gene>
<evidence type="ECO:0000313" key="1">
    <source>
        <dbReference type="EMBL" id="MFB9677693.1"/>
    </source>
</evidence>
<dbReference type="EMBL" id="JBHMBS010000008">
    <property type="protein sequence ID" value="MFB9677693.1"/>
    <property type="molecule type" value="Genomic_DNA"/>
</dbReference>
<proteinExistence type="predicted"/>
<reference evidence="1 2" key="1">
    <citation type="submission" date="2024-09" db="EMBL/GenBank/DDBJ databases">
        <authorList>
            <person name="Sun Q."/>
            <person name="Mori K."/>
        </authorList>
    </citation>
    <scope>NUCLEOTIDE SEQUENCE [LARGE SCALE GENOMIC DNA]</scope>
    <source>
        <strain evidence="1 2">JCM 3028</strain>
    </source>
</reference>
<name>A0ABV5TF09_9ACTN</name>